<reference evidence="1 2" key="1">
    <citation type="submission" date="2019-08" db="EMBL/GenBank/DDBJ databases">
        <title>Phlebobacter frassis gen. nov. sp. nov., a new member of family Sphingobacteriaceae isolated from sand fly rearing media.</title>
        <authorList>
            <person name="Kakumanu M.L."/>
            <person name="Marayati B.F."/>
            <person name="Wada-Katsumata A."/>
            <person name="Wasserberg G."/>
            <person name="Schal C."/>
            <person name="Apperson C.S."/>
            <person name="Ponnusamy L."/>
        </authorList>
    </citation>
    <scope>NUCLEOTIDE SEQUENCE [LARGE SCALE GENOMIC DNA]</scope>
    <source>
        <strain evidence="1 2">SSI9</strain>
    </source>
</reference>
<gene>
    <name evidence="1" type="ORF">FXV77_12965</name>
</gene>
<dbReference type="PANTHER" id="PTHR37841">
    <property type="entry name" value="GLR2918 PROTEIN"/>
    <property type="match status" value="1"/>
</dbReference>
<dbReference type="EMBL" id="VTAV01000009">
    <property type="protein sequence ID" value="TYR35303.1"/>
    <property type="molecule type" value="Genomic_DNA"/>
</dbReference>
<dbReference type="AlphaFoldDB" id="A0A5D4H4X4"/>
<proteinExistence type="predicted"/>
<evidence type="ECO:0000313" key="2">
    <source>
        <dbReference type="Proteomes" id="UP000322362"/>
    </source>
</evidence>
<dbReference type="InterPro" id="IPR032774">
    <property type="entry name" value="WG_beta_rep"/>
</dbReference>
<evidence type="ECO:0000313" key="1">
    <source>
        <dbReference type="EMBL" id="TYR35303.1"/>
    </source>
</evidence>
<accession>A0A5D4H4X4</accession>
<dbReference type="Pfam" id="PF14903">
    <property type="entry name" value="WG_beta_rep"/>
    <property type="match status" value="4"/>
</dbReference>
<dbReference type="RefSeq" id="WP_148919662.1">
    <property type="nucleotide sequence ID" value="NZ_VTAV01000009.1"/>
</dbReference>
<organism evidence="1 2">
    <name type="scientific">Sphingobacterium phlebotomi</name>
    <dbReference type="NCBI Taxonomy" id="2605433"/>
    <lineage>
        <taxon>Bacteria</taxon>
        <taxon>Pseudomonadati</taxon>
        <taxon>Bacteroidota</taxon>
        <taxon>Sphingobacteriia</taxon>
        <taxon>Sphingobacteriales</taxon>
        <taxon>Sphingobacteriaceae</taxon>
        <taxon>Sphingobacterium</taxon>
    </lineage>
</organism>
<comment type="caution">
    <text evidence="1">The sequence shown here is derived from an EMBL/GenBank/DDBJ whole genome shotgun (WGS) entry which is preliminary data.</text>
</comment>
<name>A0A5D4H4X4_9SPHI</name>
<dbReference type="Proteomes" id="UP000322362">
    <property type="component" value="Unassembled WGS sequence"/>
</dbReference>
<protein>
    <submittedName>
        <fullName evidence="1">WG repeat-containing protein</fullName>
    </submittedName>
</protein>
<sequence length="424" mass="47759">MVDQRSILILITFYLFVELPAIAQHKTVEGTFLTRGGKINSEFVNNELTMQTNQGISIIDIEGKVLSSGIKPVSSSLFGSGDLSIKKGVFFVENKQGKTILADVHGQRIGTLSFSKTSPFLSEDNTIVILHTGELAYINRKGEQIALLDKKYETLCGIGNSFSERDRFLAKKTLFKGDNFPPFSQEGLTSFEHFPTKKYGFTNEKFEEVIPAKYKQVGHFYDGLAAVQNEEHNWGFINAKGEEVIPFMYSLQPYNFHNGRAIVVSKERQYGYINKNNELVIPAKYQNCTHFYKGYALVQEKYGTPVQLIDSVGQVVAEFPKGIQYVDNHATASFDKRPLLDEISETLVQLVDHGKGIFKEGFSYGLIDKNGSVVLEFVYTYLDDFHNGKMLAHKYDFTDGNSQHTYGILDDAGNWVLELVESTF</sequence>
<keyword evidence="2" id="KW-1185">Reference proteome</keyword>
<dbReference type="PANTHER" id="PTHR37841:SF1">
    <property type="entry name" value="DUF3298 DOMAIN-CONTAINING PROTEIN"/>
    <property type="match status" value="1"/>
</dbReference>